<organism evidence="2 3">
    <name type="scientific">Samsonia erythrinae</name>
    <dbReference type="NCBI Taxonomy" id="160434"/>
    <lineage>
        <taxon>Bacteria</taxon>
        <taxon>Pseudomonadati</taxon>
        <taxon>Pseudomonadota</taxon>
        <taxon>Gammaproteobacteria</taxon>
        <taxon>Enterobacterales</taxon>
        <taxon>Pectobacteriaceae</taxon>
        <taxon>Samsonia</taxon>
    </lineage>
</organism>
<dbReference type="InterPro" id="IPR004017">
    <property type="entry name" value="Cys_rich_dom"/>
</dbReference>
<gene>
    <name evidence="2" type="ORF">EDC54_105155</name>
</gene>
<dbReference type="EMBL" id="SMBY01000005">
    <property type="protein sequence ID" value="TCV05886.1"/>
    <property type="molecule type" value="Genomic_DNA"/>
</dbReference>
<dbReference type="AlphaFoldDB" id="A0A4R3VM82"/>
<evidence type="ECO:0000313" key="3">
    <source>
        <dbReference type="Proteomes" id="UP000295433"/>
    </source>
</evidence>
<feature type="domain" description="Cysteine-rich" evidence="1">
    <location>
        <begin position="133"/>
        <end position="216"/>
    </location>
</feature>
<dbReference type="Pfam" id="PF02754">
    <property type="entry name" value="CCG"/>
    <property type="match status" value="2"/>
</dbReference>
<dbReference type="PANTHER" id="PTHR30296">
    <property type="entry name" value="UNCHARACTERIZED PROTEIN YKGE"/>
    <property type="match status" value="1"/>
</dbReference>
<comment type="caution">
    <text evidence="2">The sequence shown here is derived from an EMBL/GenBank/DDBJ whole genome shotgun (WGS) entry which is preliminary data.</text>
</comment>
<evidence type="ECO:0000259" key="1">
    <source>
        <dbReference type="Pfam" id="PF02754"/>
    </source>
</evidence>
<dbReference type="RefSeq" id="WP_132455915.1">
    <property type="nucleotide sequence ID" value="NZ_JAWIZJ010000005.1"/>
</dbReference>
<dbReference type="Proteomes" id="UP000295433">
    <property type="component" value="Unassembled WGS sequence"/>
</dbReference>
<protein>
    <submittedName>
        <fullName evidence="2">L-lactate dehydrogenase complex protein LldE</fullName>
    </submittedName>
</protein>
<reference evidence="2 3" key="1">
    <citation type="submission" date="2019-03" db="EMBL/GenBank/DDBJ databases">
        <title>Genomic Encyclopedia of Type Strains, Phase IV (KMG-IV): sequencing the most valuable type-strain genomes for metagenomic binning, comparative biology and taxonomic classification.</title>
        <authorList>
            <person name="Goeker M."/>
        </authorList>
    </citation>
    <scope>NUCLEOTIDE SEQUENCE [LARGE SCALE GENOMIC DNA]</scope>
    <source>
        <strain evidence="2 3">DSM 16730</strain>
    </source>
</reference>
<dbReference type="GO" id="GO:0016491">
    <property type="term" value="F:oxidoreductase activity"/>
    <property type="evidence" value="ECO:0007669"/>
    <property type="project" value="UniProtKB-ARBA"/>
</dbReference>
<sequence length="239" mass="26210">MNVNFFVTCIGDALKSSMARNTVLLLEQLGCNVHFPEKQSCCGQPAINSGYIKSAIPGMKSMIAALEENDDPIISPAGSCMNAIRHYPDYLAEEPEWALRAQRVADRMKDLTSFIVHTLGVTDVGARLPGTAVYHPSCSLFRKLGVREEPITLLNHVKGLQLLPFKAEETCCGFGGTFSVKMAEISGEMVKEKVSHMTEITPDYLIGADVSCLLNIGGRLQREGHKIKVMHIAEVLMSR</sequence>
<feature type="domain" description="Cysteine-rich" evidence="1">
    <location>
        <begin position="3"/>
        <end position="84"/>
    </location>
</feature>
<accession>A0A4R3VM82</accession>
<dbReference type="GO" id="GO:0005829">
    <property type="term" value="C:cytosol"/>
    <property type="evidence" value="ECO:0007669"/>
    <property type="project" value="TreeGrafter"/>
</dbReference>
<dbReference type="OrthoDB" id="9770306at2"/>
<proteinExistence type="predicted"/>
<keyword evidence="3" id="KW-1185">Reference proteome</keyword>
<dbReference type="PANTHER" id="PTHR30296:SF0">
    <property type="entry name" value="LACTATE UTILIZATION PROTEIN A"/>
    <property type="match status" value="1"/>
</dbReference>
<evidence type="ECO:0000313" key="2">
    <source>
        <dbReference type="EMBL" id="TCV05886.1"/>
    </source>
</evidence>
<name>A0A4R3VM82_9GAMM</name>